<dbReference type="CDD" id="cd07560">
    <property type="entry name" value="Peptidase_S41_CPP"/>
    <property type="match status" value="1"/>
</dbReference>
<comment type="caution">
    <text evidence="7">The sequence shown here is derived from an EMBL/GenBank/DDBJ whole genome shotgun (WGS) entry which is preliminary data.</text>
</comment>
<evidence type="ECO:0000259" key="6">
    <source>
        <dbReference type="PROSITE" id="PS50106"/>
    </source>
</evidence>
<dbReference type="CDD" id="cd06782">
    <property type="entry name" value="cpPDZ_CPP-like"/>
    <property type="match status" value="1"/>
</dbReference>
<organism evidence="7 8">
    <name type="scientific">Candidatus Roizmanbacteria bacterium RIFOXYA1_FULL_41_12</name>
    <dbReference type="NCBI Taxonomy" id="1802082"/>
    <lineage>
        <taxon>Bacteria</taxon>
        <taxon>Candidatus Roizmaniibacteriota</taxon>
    </lineage>
</organism>
<dbReference type="Pfam" id="PF17820">
    <property type="entry name" value="PDZ_6"/>
    <property type="match status" value="1"/>
</dbReference>
<dbReference type="InterPro" id="IPR004447">
    <property type="entry name" value="Peptidase_S41A"/>
</dbReference>
<dbReference type="NCBIfam" id="TIGR00225">
    <property type="entry name" value="prc"/>
    <property type="match status" value="1"/>
</dbReference>
<dbReference type="InterPro" id="IPR055210">
    <property type="entry name" value="CtpA/B_N"/>
</dbReference>
<evidence type="ECO:0000256" key="1">
    <source>
        <dbReference type="ARBA" id="ARBA00009179"/>
    </source>
</evidence>
<dbReference type="PANTHER" id="PTHR32060">
    <property type="entry name" value="TAIL-SPECIFIC PROTEASE"/>
    <property type="match status" value="1"/>
</dbReference>
<accession>A0A1F7KAL5</accession>
<dbReference type="PANTHER" id="PTHR32060:SF30">
    <property type="entry name" value="CARBOXY-TERMINAL PROCESSING PROTEASE CTPA"/>
    <property type="match status" value="1"/>
</dbReference>
<evidence type="ECO:0000313" key="8">
    <source>
        <dbReference type="Proteomes" id="UP000178450"/>
    </source>
</evidence>
<dbReference type="SMART" id="SM00245">
    <property type="entry name" value="TSPc"/>
    <property type="match status" value="1"/>
</dbReference>
<evidence type="ECO:0000256" key="2">
    <source>
        <dbReference type="ARBA" id="ARBA00022670"/>
    </source>
</evidence>
<dbReference type="FunFam" id="2.30.42.10:FF:000063">
    <property type="entry name" value="Peptidase, S41 family"/>
    <property type="match status" value="1"/>
</dbReference>
<dbReference type="EMBL" id="MGBG01000013">
    <property type="protein sequence ID" value="OGK64905.1"/>
    <property type="molecule type" value="Genomic_DNA"/>
</dbReference>
<dbReference type="AlphaFoldDB" id="A0A1F7KAL5"/>
<keyword evidence="4 5" id="KW-0720">Serine protease</keyword>
<keyword evidence="3 5" id="KW-0378">Hydrolase</keyword>
<evidence type="ECO:0000256" key="5">
    <source>
        <dbReference type="RuleBase" id="RU004404"/>
    </source>
</evidence>
<comment type="similarity">
    <text evidence="1 5">Belongs to the peptidase S41A family.</text>
</comment>
<reference evidence="7 8" key="1">
    <citation type="journal article" date="2016" name="Nat. Commun.">
        <title>Thousands of microbial genomes shed light on interconnected biogeochemical processes in an aquifer system.</title>
        <authorList>
            <person name="Anantharaman K."/>
            <person name="Brown C.T."/>
            <person name="Hug L.A."/>
            <person name="Sharon I."/>
            <person name="Castelle C.J."/>
            <person name="Probst A.J."/>
            <person name="Thomas B.C."/>
            <person name="Singh A."/>
            <person name="Wilkins M.J."/>
            <person name="Karaoz U."/>
            <person name="Brodie E.L."/>
            <person name="Williams K.H."/>
            <person name="Hubbard S.S."/>
            <person name="Banfield J.F."/>
        </authorList>
    </citation>
    <scope>NUCLEOTIDE SEQUENCE [LARGE SCALE GENOMIC DNA]</scope>
</reference>
<feature type="domain" description="PDZ" evidence="6">
    <location>
        <begin position="113"/>
        <end position="188"/>
    </location>
</feature>
<dbReference type="GO" id="GO:0007165">
    <property type="term" value="P:signal transduction"/>
    <property type="evidence" value="ECO:0007669"/>
    <property type="project" value="TreeGrafter"/>
</dbReference>
<dbReference type="Gene3D" id="3.90.226.10">
    <property type="entry name" value="2-enoyl-CoA Hydratase, Chain A, domain 1"/>
    <property type="match status" value="1"/>
</dbReference>
<dbReference type="Pfam" id="PF22694">
    <property type="entry name" value="CtpB_N-like"/>
    <property type="match status" value="1"/>
</dbReference>
<dbReference type="Pfam" id="PF03572">
    <property type="entry name" value="Peptidase_S41"/>
    <property type="match status" value="1"/>
</dbReference>
<dbReference type="InterPro" id="IPR001478">
    <property type="entry name" value="PDZ"/>
</dbReference>
<dbReference type="InterPro" id="IPR029045">
    <property type="entry name" value="ClpP/crotonase-like_dom_sf"/>
</dbReference>
<dbReference type="GO" id="GO:0004175">
    <property type="term" value="F:endopeptidase activity"/>
    <property type="evidence" value="ECO:0007669"/>
    <property type="project" value="TreeGrafter"/>
</dbReference>
<dbReference type="InterPro" id="IPR036034">
    <property type="entry name" value="PDZ_sf"/>
</dbReference>
<name>A0A1F7KAL5_9BACT</name>
<dbReference type="PROSITE" id="PS50106">
    <property type="entry name" value="PDZ"/>
    <property type="match status" value="1"/>
</dbReference>
<dbReference type="Gene3D" id="3.30.750.44">
    <property type="match status" value="1"/>
</dbReference>
<dbReference type="Gene3D" id="2.30.42.10">
    <property type="match status" value="1"/>
</dbReference>
<dbReference type="SUPFAM" id="SSF52096">
    <property type="entry name" value="ClpP/crotonase"/>
    <property type="match status" value="1"/>
</dbReference>
<sequence>MTENEIQDKKLQRFSSLLLILAVTFLVFAAGYRLGEYKTKQQAKTANSTTSVTSLKPSQEPENMALFWSVWALIEQKYADQSKVKPKQMIYGAIKGLVASLEDPYSYFMTPEENQQSKDDLGGKYEGIGAELGMKNNQIMVVTPLENSPAKAAGVRSGDIILAVDDQPTQNWTLTQTVDKIRGEKDTIVKLTLFRNNQDFEIKIKRDQIKIESVKLSYKSRANCSKNCSKAAMIKVSNFGDNTVREWDRAVAEVKAKWQNKAINGLIIDVRSNPGGYLDAAVYLASEFLPINSLVIKQEYADRPAKEYKVARTGQLLDIPVVILINEGSASASEIFAGALRDYDRAELVGRKSFGKGSVQEALDLTNNTGLHLTIAKWILPKGDWINSKGIEPDFDIEIKLEDGNTLEDKTDTQLQKAINILIP</sequence>
<dbReference type="GO" id="GO:0030288">
    <property type="term" value="C:outer membrane-bounded periplasmic space"/>
    <property type="evidence" value="ECO:0007669"/>
    <property type="project" value="TreeGrafter"/>
</dbReference>
<protein>
    <recommendedName>
        <fullName evidence="6">PDZ domain-containing protein</fullName>
    </recommendedName>
</protein>
<dbReference type="GO" id="GO:0006508">
    <property type="term" value="P:proteolysis"/>
    <property type="evidence" value="ECO:0007669"/>
    <property type="project" value="UniProtKB-KW"/>
</dbReference>
<proteinExistence type="inferred from homology"/>
<gene>
    <name evidence="7" type="ORF">A2209_04380</name>
</gene>
<evidence type="ECO:0000313" key="7">
    <source>
        <dbReference type="EMBL" id="OGK64905.1"/>
    </source>
</evidence>
<dbReference type="Proteomes" id="UP000178450">
    <property type="component" value="Unassembled WGS sequence"/>
</dbReference>
<dbReference type="SUPFAM" id="SSF50156">
    <property type="entry name" value="PDZ domain-like"/>
    <property type="match status" value="1"/>
</dbReference>
<dbReference type="InterPro" id="IPR041489">
    <property type="entry name" value="PDZ_6"/>
</dbReference>
<evidence type="ECO:0000256" key="3">
    <source>
        <dbReference type="ARBA" id="ARBA00022801"/>
    </source>
</evidence>
<dbReference type="SMART" id="SM00228">
    <property type="entry name" value="PDZ"/>
    <property type="match status" value="1"/>
</dbReference>
<dbReference type="InterPro" id="IPR005151">
    <property type="entry name" value="Tail-specific_protease"/>
</dbReference>
<keyword evidence="2 5" id="KW-0645">Protease</keyword>
<dbReference type="GO" id="GO:0008236">
    <property type="term" value="F:serine-type peptidase activity"/>
    <property type="evidence" value="ECO:0007669"/>
    <property type="project" value="UniProtKB-KW"/>
</dbReference>
<evidence type="ECO:0000256" key="4">
    <source>
        <dbReference type="ARBA" id="ARBA00022825"/>
    </source>
</evidence>